<dbReference type="PRINTS" id="PR00423">
    <property type="entry name" value="CELLDVISFTSZ"/>
</dbReference>
<comment type="caution">
    <text evidence="3">The sequence shown here is derived from an EMBL/GenBank/DDBJ whole genome shotgun (WGS) entry which is preliminary data.</text>
</comment>
<dbReference type="SUPFAM" id="SSF55307">
    <property type="entry name" value="Tubulin C-terminal domain-like"/>
    <property type="match status" value="1"/>
</dbReference>
<sequence length="279" mass="33140">MERLFGPFKMDTDFSDKEHSIRVELERNDLCFYRFIGGNASETQELRQQLQSLRERKPLLIGIFRFPFRFEGKRRQMTAREQYYIMRDYCDSVVFFESDGLMETIDPSTPIHEARIAFDTIEDRTINTLREMVDETGKINIDYQDIKTFIFRKRGPLFLHSIEGSSFDEPLKHLISTPYLPEDFTEAEQLIINIGYTRNVDMEAFRQINLRLNDLFDKAEIFKIGSYFIDEPGHRFKITLLVNGIEDPIAMPREVQKEAAIKYKGFMKRWQKLIEKDVR</sequence>
<evidence type="ECO:0000313" key="3">
    <source>
        <dbReference type="EMBL" id="GIO25877.1"/>
    </source>
</evidence>
<dbReference type="InterPro" id="IPR008280">
    <property type="entry name" value="Tub_FtsZ_C"/>
</dbReference>
<dbReference type="Gene3D" id="3.40.50.1440">
    <property type="entry name" value="Tubulin/FtsZ, GTPase domain"/>
    <property type="match status" value="1"/>
</dbReference>
<dbReference type="InterPro" id="IPR003008">
    <property type="entry name" value="Tubulin_FtsZ_GTPase"/>
</dbReference>
<dbReference type="AlphaFoldDB" id="A0A919X4S7"/>
<dbReference type="InterPro" id="IPR045061">
    <property type="entry name" value="FtsZ/CetZ"/>
</dbReference>
<reference evidence="3" key="1">
    <citation type="submission" date="2021-03" db="EMBL/GenBank/DDBJ databases">
        <title>Antimicrobial resistance genes in bacteria isolated from Japanese honey, and their potential for conferring macrolide and lincosamide resistance in the American foulbrood pathogen Paenibacillus larvae.</title>
        <authorList>
            <person name="Okamoto M."/>
            <person name="Kumagai M."/>
            <person name="Kanamori H."/>
            <person name="Takamatsu D."/>
        </authorList>
    </citation>
    <scope>NUCLEOTIDE SEQUENCE</scope>
    <source>
        <strain evidence="3">J43TS3</strain>
    </source>
</reference>
<dbReference type="Proteomes" id="UP000676917">
    <property type="component" value="Unassembled WGS sequence"/>
</dbReference>
<keyword evidence="1" id="KW-0547">Nucleotide-binding</keyword>
<dbReference type="InterPro" id="IPR036525">
    <property type="entry name" value="Tubulin/FtsZ_GTPase_sf"/>
</dbReference>
<evidence type="ECO:0008006" key="5">
    <source>
        <dbReference type="Google" id="ProtNLM"/>
    </source>
</evidence>
<dbReference type="GO" id="GO:0051301">
    <property type="term" value="P:cell division"/>
    <property type="evidence" value="ECO:0007669"/>
    <property type="project" value="TreeGrafter"/>
</dbReference>
<gene>
    <name evidence="3" type="ORF">J43TS3_04880</name>
</gene>
<name>A0A919X4S7_9BACI</name>
<dbReference type="RefSeq" id="WP_212919384.1">
    <property type="nucleotide sequence ID" value="NZ_BORP01000001.1"/>
</dbReference>
<dbReference type="GO" id="GO:0005525">
    <property type="term" value="F:GTP binding"/>
    <property type="evidence" value="ECO:0007669"/>
    <property type="project" value="UniProtKB-KW"/>
</dbReference>
<dbReference type="EMBL" id="BORP01000001">
    <property type="protein sequence ID" value="GIO25877.1"/>
    <property type="molecule type" value="Genomic_DNA"/>
</dbReference>
<protein>
    <recommendedName>
        <fullName evidence="5">Cell division protein FtsZ</fullName>
    </recommendedName>
</protein>
<dbReference type="GO" id="GO:0003924">
    <property type="term" value="F:GTPase activity"/>
    <property type="evidence" value="ECO:0007669"/>
    <property type="project" value="InterPro"/>
</dbReference>
<accession>A0A919X4S7</accession>
<evidence type="ECO:0000256" key="1">
    <source>
        <dbReference type="ARBA" id="ARBA00022741"/>
    </source>
</evidence>
<evidence type="ECO:0000256" key="2">
    <source>
        <dbReference type="ARBA" id="ARBA00023134"/>
    </source>
</evidence>
<proteinExistence type="predicted"/>
<organism evidence="3 4">
    <name type="scientific">Ornithinibacillus bavariensis</name>
    <dbReference type="NCBI Taxonomy" id="545502"/>
    <lineage>
        <taxon>Bacteria</taxon>
        <taxon>Bacillati</taxon>
        <taxon>Bacillota</taxon>
        <taxon>Bacilli</taxon>
        <taxon>Bacillales</taxon>
        <taxon>Bacillaceae</taxon>
        <taxon>Ornithinibacillus</taxon>
    </lineage>
</organism>
<keyword evidence="2" id="KW-0342">GTP-binding</keyword>
<dbReference type="PANTHER" id="PTHR30314">
    <property type="entry name" value="CELL DIVISION PROTEIN FTSZ-RELATED"/>
    <property type="match status" value="1"/>
</dbReference>
<dbReference type="SUPFAM" id="SSF52490">
    <property type="entry name" value="Tubulin nucleotide-binding domain-like"/>
    <property type="match status" value="1"/>
</dbReference>
<evidence type="ECO:0000313" key="4">
    <source>
        <dbReference type="Proteomes" id="UP000676917"/>
    </source>
</evidence>
<keyword evidence="4" id="KW-1185">Reference proteome</keyword>
<dbReference type="GO" id="GO:0032153">
    <property type="term" value="C:cell division site"/>
    <property type="evidence" value="ECO:0007669"/>
    <property type="project" value="TreeGrafter"/>
</dbReference>
<dbReference type="GO" id="GO:0005737">
    <property type="term" value="C:cytoplasm"/>
    <property type="evidence" value="ECO:0007669"/>
    <property type="project" value="TreeGrafter"/>
</dbReference>
<dbReference type="PANTHER" id="PTHR30314:SF3">
    <property type="entry name" value="MITOCHONDRIAL DIVISION PROTEIN FSZA"/>
    <property type="match status" value="1"/>
</dbReference>